<organism evidence="1 2">
    <name type="scientific">Necator americanus</name>
    <name type="common">Human hookworm</name>
    <dbReference type="NCBI Taxonomy" id="51031"/>
    <lineage>
        <taxon>Eukaryota</taxon>
        <taxon>Metazoa</taxon>
        <taxon>Ecdysozoa</taxon>
        <taxon>Nematoda</taxon>
        <taxon>Chromadorea</taxon>
        <taxon>Rhabditida</taxon>
        <taxon>Rhabditina</taxon>
        <taxon>Rhabditomorpha</taxon>
        <taxon>Strongyloidea</taxon>
        <taxon>Ancylostomatidae</taxon>
        <taxon>Bunostominae</taxon>
        <taxon>Necator</taxon>
    </lineage>
</organism>
<evidence type="ECO:0000313" key="1">
    <source>
        <dbReference type="EMBL" id="KAK6766784.1"/>
    </source>
</evidence>
<accession>A0ABR1EVZ3</accession>
<keyword evidence="2" id="KW-1185">Reference proteome</keyword>
<comment type="caution">
    <text evidence="1">The sequence shown here is derived from an EMBL/GenBank/DDBJ whole genome shotgun (WGS) entry which is preliminary data.</text>
</comment>
<dbReference type="EMBL" id="JAVFWL010000006">
    <property type="protein sequence ID" value="KAK6766784.1"/>
    <property type="molecule type" value="Genomic_DNA"/>
</dbReference>
<protein>
    <submittedName>
        <fullName evidence="1">Uncharacterized protein</fullName>
    </submittedName>
</protein>
<gene>
    <name evidence="1" type="primary">Necator_chrX.g26370</name>
    <name evidence="1" type="ORF">RB195_026203</name>
</gene>
<reference evidence="1 2" key="1">
    <citation type="submission" date="2023-08" db="EMBL/GenBank/DDBJ databases">
        <title>A Necator americanus chromosomal reference genome.</title>
        <authorList>
            <person name="Ilik V."/>
            <person name="Petrzelkova K.J."/>
            <person name="Pardy F."/>
            <person name="Fuh T."/>
            <person name="Niatou-Singa F.S."/>
            <person name="Gouil Q."/>
            <person name="Baker L."/>
            <person name="Ritchie M.E."/>
            <person name="Jex A.R."/>
            <person name="Gazzola D."/>
            <person name="Li H."/>
            <person name="Toshio Fujiwara R."/>
            <person name="Zhan B."/>
            <person name="Aroian R.V."/>
            <person name="Pafco B."/>
            <person name="Schwarz E.M."/>
        </authorList>
    </citation>
    <scope>NUCLEOTIDE SEQUENCE [LARGE SCALE GENOMIC DNA]</scope>
    <source>
        <strain evidence="1 2">Aroian</strain>
        <tissue evidence="1">Whole animal</tissue>
    </source>
</reference>
<proteinExistence type="predicted"/>
<evidence type="ECO:0000313" key="2">
    <source>
        <dbReference type="Proteomes" id="UP001303046"/>
    </source>
</evidence>
<sequence>MGSLINVLEINWFQPTSYVIQWFHSQYYTHRIPMFLSAGKSNDRTEIKELFRSPGCALQTGFEDQERYQCHDFSSRNFSRIIKITMEHHLPEKRRK</sequence>
<name>A0ABR1EVZ3_NECAM</name>
<dbReference type="Proteomes" id="UP001303046">
    <property type="component" value="Unassembled WGS sequence"/>
</dbReference>